<dbReference type="Proteomes" id="UP001196413">
    <property type="component" value="Unassembled WGS sequence"/>
</dbReference>
<evidence type="ECO:0000313" key="2">
    <source>
        <dbReference type="Proteomes" id="UP001196413"/>
    </source>
</evidence>
<keyword evidence="2" id="KW-1185">Reference proteome</keyword>
<proteinExistence type="predicted"/>
<evidence type="ECO:0000313" key="1">
    <source>
        <dbReference type="EMBL" id="KAJ1355550.1"/>
    </source>
</evidence>
<name>A0AAD5MCW7_PARTN</name>
<reference evidence="1" key="1">
    <citation type="submission" date="2021-06" db="EMBL/GenBank/DDBJ databases">
        <title>Parelaphostrongylus tenuis whole genome reference sequence.</title>
        <authorList>
            <person name="Garwood T.J."/>
            <person name="Larsen P.A."/>
            <person name="Fountain-Jones N.M."/>
            <person name="Garbe J.R."/>
            <person name="Macchietto M.G."/>
            <person name="Kania S.A."/>
            <person name="Gerhold R.W."/>
            <person name="Richards J.E."/>
            <person name="Wolf T.M."/>
        </authorList>
    </citation>
    <scope>NUCLEOTIDE SEQUENCE</scope>
    <source>
        <strain evidence="1">MNPRO001-30</strain>
        <tissue evidence="1">Meninges</tissue>
    </source>
</reference>
<protein>
    <recommendedName>
        <fullName evidence="3">Cullin protein neddylation domain-containing protein</fullName>
    </recommendedName>
</protein>
<dbReference type="Gene3D" id="1.10.10.10">
    <property type="entry name" value="Winged helix-like DNA-binding domain superfamily/Winged helix DNA-binding domain"/>
    <property type="match status" value="1"/>
</dbReference>
<organism evidence="1 2">
    <name type="scientific">Parelaphostrongylus tenuis</name>
    <name type="common">Meningeal worm</name>
    <dbReference type="NCBI Taxonomy" id="148309"/>
    <lineage>
        <taxon>Eukaryota</taxon>
        <taxon>Metazoa</taxon>
        <taxon>Ecdysozoa</taxon>
        <taxon>Nematoda</taxon>
        <taxon>Chromadorea</taxon>
        <taxon>Rhabditida</taxon>
        <taxon>Rhabditina</taxon>
        <taxon>Rhabditomorpha</taxon>
        <taxon>Strongyloidea</taxon>
        <taxon>Metastrongylidae</taxon>
        <taxon>Parelaphostrongylus</taxon>
    </lineage>
</organism>
<feature type="non-terminal residue" evidence="1">
    <location>
        <position position="63"/>
    </location>
</feature>
<comment type="caution">
    <text evidence="1">The sequence shown here is derived from an EMBL/GenBank/DDBJ whole genome shotgun (WGS) entry which is preliminary data.</text>
</comment>
<accession>A0AAD5MCW7</accession>
<sequence>RKELVRTMVSLSCANVRVLVKSPMIKRSPVRAADLKKRIASLMEEGYLRNRCDDDPNVYQYVA</sequence>
<dbReference type="AlphaFoldDB" id="A0AAD5MCW7"/>
<evidence type="ECO:0008006" key="3">
    <source>
        <dbReference type="Google" id="ProtNLM"/>
    </source>
</evidence>
<dbReference type="EMBL" id="JAHQIW010002497">
    <property type="protein sequence ID" value="KAJ1355550.1"/>
    <property type="molecule type" value="Genomic_DNA"/>
</dbReference>
<dbReference type="InterPro" id="IPR036388">
    <property type="entry name" value="WH-like_DNA-bd_sf"/>
</dbReference>
<gene>
    <name evidence="1" type="ORF">KIN20_012999</name>
</gene>